<comment type="caution">
    <text evidence="2">The sequence shown here is derived from an EMBL/GenBank/DDBJ whole genome shotgun (WGS) entry which is preliminary data.</text>
</comment>
<keyword evidence="3" id="KW-1185">Reference proteome</keyword>
<dbReference type="Proteomes" id="UP000789405">
    <property type="component" value="Unassembled WGS sequence"/>
</dbReference>
<dbReference type="OrthoDB" id="2211259at2759"/>
<sequence>MNLCLEVESVKEGVYLSVHHKRSLNQANNQHWILTPEGHIALNNNPKKPYVRVFDDDKETVAQTDFIDNDLNLIWNEIHYLLVKNIGNKFFLNIMNYNAKDKSLGNCHFEVTRDLIKESIQNCIDM</sequence>
<feature type="domain" description="C2" evidence="1">
    <location>
        <begin position="44"/>
        <end position="114"/>
    </location>
</feature>
<protein>
    <submittedName>
        <fullName evidence="2">22245_t:CDS:1</fullName>
    </submittedName>
</protein>
<dbReference type="InterPro" id="IPR035892">
    <property type="entry name" value="C2_domain_sf"/>
</dbReference>
<dbReference type="EMBL" id="CAJVPY010001846">
    <property type="protein sequence ID" value="CAG8538849.1"/>
    <property type="molecule type" value="Genomic_DNA"/>
</dbReference>
<dbReference type="AlphaFoldDB" id="A0A9N9AS23"/>
<dbReference type="Gene3D" id="2.60.40.150">
    <property type="entry name" value="C2 domain"/>
    <property type="match status" value="1"/>
</dbReference>
<name>A0A9N9AS23_9GLOM</name>
<proteinExistence type="predicted"/>
<evidence type="ECO:0000313" key="3">
    <source>
        <dbReference type="Proteomes" id="UP000789405"/>
    </source>
</evidence>
<dbReference type="SUPFAM" id="SSF49562">
    <property type="entry name" value="C2 domain (Calcium/lipid-binding domain, CaLB)"/>
    <property type="match status" value="1"/>
</dbReference>
<gene>
    <name evidence="2" type="ORF">DERYTH_LOCUS4704</name>
</gene>
<evidence type="ECO:0000313" key="2">
    <source>
        <dbReference type="EMBL" id="CAG8538849.1"/>
    </source>
</evidence>
<evidence type="ECO:0000259" key="1">
    <source>
        <dbReference type="Pfam" id="PF00168"/>
    </source>
</evidence>
<accession>A0A9N9AS23</accession>
<dbReference type="InterPro" id="IPR000008">
    <property type="entry name" value="C2_dom"/>
</dbReference>
<reference evidence="2" key="1">
    <citation type="submission" date="2021-06" db="EMBL/GenBank/DDBJ databases">
        <authorList>
            <person name="Kallberg Y."/>
            <person name="Tangrot J."/>
            <person name="Rosling A."/>
        </authorList>
    </citation>
    <scope>NUCLEOTIDE SEQUENCE</scope>
    <source>
        <strain evidence="2">MA453B</strain>
    </source>
</reference>
<dbReference type="Pfam" id="PF00168">
    <property type="entry name" value="C2"/>
    <property type="match status" value="1"/>
</dbReference>
<organism evidence="2 3">
    <name type="scientific">Dentiscutata erythropus</name>
    <dbReference type="NCBI Taxonomy" id="1348616"/>
    <lineage>
        <taxon>Eukaryota</taxon>
        <taxon>Fungi</taxon>
        <taxon>Fungi incertae sedis</taxon>
        <taxon>Mucoromycota</taxon>
        <taxon>Glomeromycotina</taxon>
        <taxon>Glomeromycetes</taxon>
        <taxon>Diversisporales</taxon>
        <taxon>Gigasporaceae</taxon>
        <taxon>Dentiscutata</taxon>
    </lineage>
</organism>